<feature type="signal peptide" evidence="2">
    <location>
        <begin position="1"/>
        <end position="19"/>
    </location>
</feature>
<evidence type="ECO:0000313" key="3">
    <source>
        <dbReference type="EMBL" id="KAJ1131887.1"/>
    </source>
</evidence>
<dbReference type="Proteomes" id="UP001066276">
    <property type="component" value="Chromosome 7"/>
</dbReference>
<feature type="compositionally biased region" description="Polar residues" evidence="1">
    <location>
        <begin position="135"/>
        <end position="145"/>
    </location>
</feature>
<feature type="chain" id="PRO_5043821065" description="Secreted protein" evidence="2">
    <location>
        <begin position="20"/>
        <end position="145"/>
    </location>
</feature>
<feature type="region of interest" description="Disordered" evidence="1">
    <location>
        <begin position="88"/>
        <end position="145"/>
    </location>
</feature>
<gene>
    <name evidence="3" type="ORF">NDU88_010218</name>
</gene>
<keyword evidence="2" id="KW-0732">Signal</keyword>
<evidence type="ECO:0000313" key="4">
    <source>
        <dbReference type="Proteomes" id="UP001066276"/>
    </source>
</evidence>
<name>A0AAV7PX95_PLEWA</name>
<dbReference type="EMBL" id="JANPWB010000011">
    <property type="protein sequence ID" value="KAJ1131887.1"/>
    <property type="molecule type" value="Genomic_DNA"/>
</dbReference>
<proteinExistence type="predicted"/>
<evidence type="ECO:0000256" key="2">
    <source>
        <dbReference type="SAM" id="SignalP"/>
    </source>
</evidence>
<reference evidence="3" key="1">
    <citation type="journal article" date="2022" name="bioRxiv">
        <title>Sequencing and chromosome-scale assembly of the giantPleurodeles waltlgenome.</title>
        <authorList>
            <person name="Brown T."/>
            <person name="Elewa A."/>
            <person name="Iarovenko S."/>
            <person name="Subramanian E."/>
            <person name="Araus A.J."/>
            <person name="Petzold A."/>
            <person name="Susuki M."/>
            <person name="Suzuki K.-i.T."/>
            <person name="Hayashi T."/>
            <person name="Toyoda A."/>
            <person name="Oliveira C."/>
            <person name="Osipova E."/>
            <person name="Leigh N.D."/>
            <person name="Simon A."/>
            <person name="Yun M.H."/>
        </authorList>
    </citation>
    <scope>NUCLEOTIDE SEQUENCE</scope>
    <source>
        <strain evidence="3">20211129_DDA</strain>
        <tissue evidence="3">Liver</tissue>
    </source>
</reference>
<evidence type="ECO:0008006" key="5">
    <source>
        <dbReference type="Google" id="ProtNLM"/>
    </source>
</evidence>
<protein>
    <recommendedName>
        <fullName evidence="5">Secreted protein</fullName>
    </recommendedName>
</protein>
<evidence type="ECO:0000256" key="1">
    <source>
        <dbReference type="SAM" id="MobiDB-lite"/>
    </source>
</evidence>
<keyword evidence="4" id="KW-1185">Reference proteome</keyword>
<comment type="caution">
    <text evidence="3">The sequence shown here is derived from an EMBL/GenBank/DDBJ whole genome shotgun (WGS) entry which is preliminary data.</text>
</comment>
<accession>A0AAV7PX95</accession>
<dbReference type="AlphaFoldDB" id="A0AAV7PX95"/>
<sequence>MSSLISLSLLVFFIGPLLDWRRLDVDSRCTEKQRSGMEGPLLDWRRLDVDSRCTEKQRSGMEEAPASQSWLLLPRAPRLPIFGSVLLRPLPRKTPPTPSRVRRRRFLCLGPGNPSPRRPVPPPRYHGDGKLQPPTRANSASRRSL</sequence>
<feature type="compositionally biased region" description="Pro residues" evidence="1">
    <location>
        <begin position="113"/>
        <end position="124"/>
    </location>
</feature>
<organism evidence="3 4">
    <name type="scientific">Pleurodeles waltl</name>
    <name type="common">Iberian ribbed newt</name>
    <dbReference type="NCBI Taxonomy" id="8319"/>
    <lineage>
        <taxon>Eukaryota</taxon>
        <taxon>Metazoa</taxon>
        <taxon>Chordata</taxon>
        <taxon>Craniata</taxon>
        <taxon>Vertebrata</taxon>
        <taxon>Euteleostomi</taxon>
        <taxon>Amphibia</taxon>
        <taxon>Batrachia</taxon>
        <taxon>Caudata</taxon>
        <taxon>Salamandroidea</taxon>
        <taxon>Salamandridae</taxon>
        <taxon>Pleurodelinae</taxon>
        <taxon>Pleurodeles</taxon>
    </lineage>
</organism>